<evidence type="ECO:0000313" key="3">
    <source>
        <dbReference type="Proteomes" id="UP000253083"/>
    </source>
</evidence>
<dbReference type="AlphaFoldDB" id="A0A395JHZ9"/>
<dbReference type="InterPro" id="IPR032708">
    <property type="entry name" value="McjB_C"/>
</dbReference>
<accession>A0A395JHZ9</accession>
<feature type="domain" description="Microcin J25-processing protein McjB C-terminal" evidence="1">
    <location>
        <begin position="4"/>
        <end position="73"/>
    </location>
</feature>
<organism evidence="2 3">
    <name type="scientific">Arenicella xantha</name>
    <dbReference type="NCBI Taxonomy" id="644221"/>
    <lineage>
        <taxon>Bacteria</taxon>
        <taxon>Pseudomonadati</taxon>
        <taxon>Pseudomonadota</taxon>
        <taxon>Gammaproteobacteria</taxon>
        <taxon>Arenicellales</taxon>
        <taxon>Arenicellaceae</taxon>
        <taxon>Arenicella</taxon>
    </lineage>
</organism>
<evidence type="ECO:0000313" key="2">
    <source>
        <dbReference type="EMBL" id="RBP49645.1"/>
    </source>
</evidence>
<sequence>MHESVRLAARLHIVSMACLPRSIVLADMLRRQGDRAIVRIGVNKAGVQFVSHAWVEVDGCMVGEPEHVSEQFALLKL</sequence>
<reference evidence="2 3" key="1">
    <citation type="submission" date="2018-06" db="EMBL/GenBank/DDBJ databases">
        <title>Genomic Encyclopedia of Type Strains, Phase IV (KMG-IV): sequencing the most valuable type-strain genomes for metagenomic binning, comparative biology and taxonomic classification.</title>
        <authorList>
            <person name="Goeker M."/>
        </authorList>
    </citation>
    <scope>NUCLEOTIDE SEQUENCE [LARGE SCALE GENOMIC DNA]</scope>
    <source>
        <strain evidence="2 3">DSM 24032</strain>
    </source>
</reference>
<dbReference type="InterPro" id="IPR053521">
    <property type="entry name" value="McjB-like"/>
</dbReference>
<gene>
    <name evidence="2" type="ORF">DFR28_10370</name>
</gene>
<name>A0A395JHZ9_9GAMM</name>
<keyword evidence="3" id="KW-1185">Reference proteome</keyword>
<proteinExistence type="predicted"/>
<dbReference type="Proteomes" id="UP000253083">
    <property type="component" value="Unassembled WGS sequence"/>
</dbReference>
<dbReference type="InParanoid" id="A0A395JHZ9"/>
<dbReference type="EMBL" id="QNRT01000003">
    <property type="protein sequence ID" value="RBP49645.1"/>
    <property type="molecule type" value="Genomic_DNA"/>
</dbReference>
<comment type="caution">
    <text evidence="2">The sequence shown here is derived from an EMBL/GenBank/DDBJ whole genome shotgun (WGS) entry which is preliminary data.</text>
</comment>
<evidence type="ECO:0000259" key="1">
    <source>
        <dbReference type="Pfam" id="PF13471"/>
    </source>
</evidence>
<dbReference type="Pfam" id="PF13471">
    <property type="entry name" value="Transglut_core3"/>
    <property type="match status" value="1"/>
</dbReference>
<dbReference type="NCBIfam" id="NF033537">
    <property type="entry name" value="lasso_biosyn_B2"/>
    <property type="match status" value="1"/>
</dbReference>
<protein>
    <submittedName>
        <fullName evidence="2">Transglutaminase superfamily protein</fullName>
    </submittedName>
</protein>